<evidence type="ECO:0000313" key="7">
    <source>
        <dbReference type="EMBL" id="CDP38251.1"/>
    </source>
</evidence>
<sequence>MEKLQYRLSPTPRPKWRQWTRCMVMAGVIVFLYCLGGTPGQLDIDKEALIPTRIGSSLSGFRETNVTIPRAQTTVGYTRWADHDSSLEAEQKRPQAPLRPGQGRGQGNGGQNNRVDGGLIGPISDGGPKESHKELKWVQLVPGSHIQHANITLPLDYNDPSAGTVSVALTRMRATSRLPRLGSLLINPGGPGGSGTAFSYQAGNLLMNTTGGRYDIIGFDPRGVNLTMQFNCYDSMEQRYMTSVQQPPLAHANDEAIGEIVAWKKLQGEMCSTNELGKYISTAFVATDMLHISRALGDGKLNYYGFSYGSVLGNTFAQLYPESVGRMIIDGVVDAEDYYDGLWLKNLVNADDVASVFYNMCAESRNCALNGTMDEIRATVNGLFDRLKHEPMTVSRGKYRGLLNYSLMKQAFFAALYSPRRWKLLSEQIRDILVYSDGKSLFDVMWDFAHEATDEGGYATRCGDSSQSKLLPELSSVEAMTEFLKQMELLSRDFAEAWLYMPCYGYTQTPKMLWDGPFKTVNASALIIGNTFDPVTPLLAAKKMAQYYTNGAVLQHNGFGHASLDHQSTCTRAAIRQWLEHGILPSQGTICNTDYVNPFDGPSV</sequence>
<reference evidence="7" key="1">
    <citation type="submission" date="2014-02" db="EMBL/GenBank/DDBJ databases">
        <authorList>
            <person name="Genoscope - CEA"/>
        </authorList>
    </citation>
    <scope>NUCLEOTIDE SEQUENCE</scope>
    <source>
        <strain evidence="7">LS3</strain>
    </source>
</reference>
<feature type="region of interest" description="Disordered" evidence="3">
    <location>
        <begin position="83"/>
        <end position="115"/>
    </location>
</feature>
<proteinExistence type="inferred from homology"/>
<dbReference type="InterPro" id="IPR013595">
    <property type="entry name" value="Pept_S33_TAP-like_C"/>
</dbReference>
<feature type="compositionally biased region" description="Basic and acidic residues" evidence="3">
    <location>
        <begin position="83"/>
        <end position="93"/>
    </location>
</feature>
<dbReference type="Gene3D" id="3.40.50.1820">
    <property type="entry name" value="alpha/beta hydrolase"/>
    <property type="match status" value="1"/>
</dbReference>
<evidence type="ECO:0000259" key="6">
    <source>
        <dbReference type="Pfam" id="PF08386"/>
    </source>
</evidence>
<evidence type="ECO:0000256" key="2">
    <source>
        <dbReference type="ARBA" id="ARBA00022801"/>
    </source>
</evidence>
<keyword evidence="4" id="KW-0472">Membrane</keyword>
<comment type="similarity">
    <text evidence="1">Belongs to the peptidase S33 family.</text>
</comment>
<dbReference type="Pfam" id="PF00561">
    <property type="entry name" value="Abhydrolase_1"/>
    <property type="match status" value="1"/>
</dbReference>
<dbReference type="InterPro" id="IPR029058">
    <property type="entry name" value="AB_hydrolase_fold"/>
</dbReference>
<evidence type="ECO:0000256" key="4">
    <source>
        <dbReference type="SAM" id="Phobius"/>
    </source>
</evidence>
<evidence type="ECO:0000259" key="5">
    <source>
        <dbReference type="Pfam" id="PF00561"/>
    </source>
</evidence>
<protein>
    <submittedName>
        <fullName evidence="7">ARAD1D30514p</fullName>
    </submittedName>
</protein>
<keyword evidence="4" id="KW-0812">Transmembrane</keyword>
<keyword evidence="2" id="KW-0378">Hydrolase</keyword>
<dbReference type="PANTHER" id="PTHR43248">
    <property type="entry name" value="2-SUCCINYL-6-HYDROXY-2,4-CYCLOHEXADIENE-1-CARBOXYLATE SYNTHASE"/>
    <property type="match status" value="1"/>
</dbReference>
<dbReference type="InterPro" id="IPR051601">
    <property type="entry name" value="Serine_prot/Carboxylest_S33"/>
</dbReference>
<keyword evidence="4" id="KW-1133">Transmembrane helix</keyword>
<gene>
    <name evidence="7" type="ORF">GNLVRS02_ARAD1D30514g</name>
</gene>
<dbReference type="EMBL" id="HG937694">
    <property type="protein sequence ID" value="CDP38251.1"/>
    <property type="molecule type" value="Genomic_DNA"/>
</dbReference>
<feature type="domain" description="Peptidase S33 tripeptidyl aminopeptidase-like C-terminal" evidence="6">
    <location>
        <begin position="494"/>
        <end position="591"/>
    </location>
</feature>
<organism evidence="7">
    <name type="scientific">Blastobotrys adeninivorans</name>
    <name type="common">Yeast</name>
    <name type="synonym">Arxula adeninivorans</name>
    <dbReference type="NCBI Taxonomy" id="409370"/>
    <lineage>
        <taxon>Eukaryota</taxon>
        <taxon>Fungi</taxon>
        <taxon>Dikarya</taxon>
        <taxon>Ascomycota</taxon>
        <taxon>Saccharomycotina</taxon>
        <taxon>Dipodascomycetes</taxon>
        <taxon>Dipodascales</taxon>
        <taxon>Trichomonascaceae</taxon>
        <taxon>Blastobotrys</taxon>
    </lineage>
</organism>
<accession>A0A060TGH4</accession>
<dbReference type="PhylomeDB" id="A0A060TGH4"/>
<name>A0A060TGH4_BLAAD</name>
<feature type="transmembrane region" description="Helical" evidence="4">
    <location>
        <begin position="21"/>
        <end position="42"/>
    </location>
</feature>
<reference evidence="7" key="2">
    <citation type="submission" date="2014-06" db="EMBL/GenBank/DDBJ databases">
        <title>The complete genome of Blastobotrys (Arxula) adeninivorans LS3 - a yeast of biotechnological interest.</title>
        <authorList>
            <person name="Kunze G."/>
            <person name="Gaillardin C."/>
            <person name="Czernicka M."/>
            <person name="Durrens P."/>
            <person name="Martin T."/>
            <person name="Boer E."/>
            <person name="Gabaldon T."/>
            <person name="Cruz J."/>
            <person name="Talla E."/>
            <person name="Marck C."/>
            <person name="Goffeau A."/>
            <person name="Barbe V."/>
            <person name="Baret P."/>
            <person name="Baronian K."/>
            <person name="Beier S."/>
            <person name="Bleykasten C."/>
            <person name="Bode R."/>
            <person name="Casaregola S."/>
            <person name="Despons L."/>
            <person name="Fairhead C."/>
            <person name="Giersberg M."/>
            <person name="Gierski P."/>
            <person name="Hahnel U."/>
            <person name="Hartmann A."/>
            <person name="Jankowska D."/>
            <person name="Jubin C."/>
            <person name="Jung P."/>
            <person name="Lafontaine I."/>
            <person name="Leh-Louis V."/>
            <person name="Lemaire M."/>
            <person name="Marcet-Houben M."/>
            <person name="Mascher M."/>
            <person name="Morel G."/>
            <person name="Richard G.-F."/>
            <person name="Riechen J."/>
            <person name="Sacerdot C."/>
            <person name="Sarkar A."/>
            <person name="Savel G."/>
            <person name="Schacherer J."/>
            <person name="Sherman D."/>
            <person name="Straub M.-L."/>
            <person name="Stein N."/>
            <person name="Thierry A."/>
            <person name="Trautwein-Schult A."/>
            <person name="Westhof E."/>
            <person name="Worch S."/>
            <person name="Dujon B."/>
            <person name="Souciet J.-L."/>
            <person name="Wincker P."/>
            <person name="Scholz U."/>
            <person name="Neuveglise N."/>
        </authorList>
    </citation>
    <scope>NUCLEOTIDE SEQUENCE</scope>
    <source>
        <strain evidence="7">LS3</strain>
    </source>
</reference>
<feature type="domain" description="AB hydrolase-1" evidence="5">
    <location>
        <begin position="184"/>
        <end position="332"/>
    </location>
</feature>
<dbReference type="GO" id="GO:0016787">
    <property type="term" value="F:hydrolase activity"/>
    <property type="evidence" value="ECO:0007669"/>
    <property type="project" value="UniProtKB-KW"/>
</dbReference>
<dbReference type="SUPFAM" id="SSF53474">
    <property type="entry name" value="alpha/beta-Hydrolases"/>
    <property type="match status" value="1"/>
</dbReference>
<evidence type="ECO:0000256" key="3">
    <source>
        <dbReference type="SAM" id="MobiDB-lite"/>
    </source>
</evidence>
<dbReference type="Pfam" id="PF08386">
    <property type="entry name" value="Abhydrolase_4"/>
    <property type="match status" value="1"/>
</dbReference>
<dbReference type="AlphaFoldDB" id="A0A060TGH4"/>
<dbReference type="InterPro" id="IPR000073">
    <property type="entry name" value="AB_hydrolase_1"/>
</dbReference>
<evidence type="ECO:0000256" key="1">
    <source>
        <dbReference type="ARBA" id="ARBA00010088"/>
    </source>
</evidence>
<dbReference type="PANTHER" id="PTHR43248:SF25">
    <property type="entry name" value="AB HYDROLASE-1 DOMAIN-CONTAINING PROTEIN-RELATED"/>
    <property type="match status" value="1"/>
</dbReference>